<dbReference type="PATRIC" id="fig|889306.3.peg.552"/>
<name>A0A0C2W826_9BACL</name>
<keyword evidence="2" id="KW-1185">Reference proteome</keyword>
<dbReference type="OrthoDB" id="8704087at2"/>
<dbReference type="AlphaFoldDB" id="A0A0C2W826"/>
<evidence type="ECO:0008006" key="3">
    <source>
        <dbReference type="Google" id="ProtNLM"/>
    </source>
</evidence>
<dbReference type="EMBL" id="JXRP01000006">
    <property type="protein sequence ID" value="KIL52183.1"/>
    <property type="molecule type" value="Genomic_DNA"/>
</dbReference>
<gene>
    <name evidence="1" type="ORF">KP78_05530</name>
</gene>
<protein>
    <recommendedName>
        <fullName evidence="3">Oxalate:formate antiporter</fullName>
    </recommendedName>
</protein>
<proteinExistence type="predicted"/>
<evidence type="ECO:0000313" key="2">
    <source>
        <dbReference type="Proteomes" id="UP000031938"/>
    </source>
</evidence>
<accession>A0A0C2W826</accession>
<organism evidence="1 2">
    <name type="scientific">Jeotgalibacillus soli</name>
    <dbReference type="NCBI Taxonomy" id="889306"/>
    <lineage>
        <taxon>Bacteria</taxon>
        <taxon>Bacillati</taxon>
        <taxon>Bacillota</taxon>
        <taxon>Bacilli</taxon>
        <taxon>Bacillales</taxon>
        <taxon>Caryophanaceae</taxon>
        <taxon>Jeotgalibacillus</taxon>
    </lineage>
</organism>
<comment type="caution">
    <text evidence="1">The sequence shown here is derived from an EMBL/GenBank/DDBJ whole genome shotgun (WGS) entry which is preliminary data.</text>
</comment>
<sequence length="263" mass="31153">MGDDQLKAQAGSHEWLYIHINSTQDYVMSYGIEFKEFYFALSERVDHLLLLKHQYEDSSFNMHTYLEYVERDEIKNLVKDDVSSYGDFCWIDFEDEAGLNEMTGQEIAEILYLSHMKHHLRMPFYRKLNNRFVYLSTEDGRMNRTYYREWEDFFHMMGVSLPLKWSAHRSGKGLIIWKKEKALPPIPKKVIMSISQLMKEGVIISLQHASNAKGKVEIPVWVVGDYGNMDDLQEDFKAKVKKEPAAWFIFDRKLKEWNATLLR</sequence>
<reference evidence="1 2" key="1">
    <citation type="submission" date="2015-01" db="EMBL/GenBank/DDBJ databases">
        <title>Genome sequencing of Jeotgalibacillus soli.</title>
        <authorList>
            <person name="Goh K.M."/>
            <person name="Chan K.-G."/>
            <person name="Yaakop A.S."/>
            <person name="Ee R."/>
            <person name="Gan H.M."/>
            <person name="Chan C.S."/>
        </authorList>
    </citation>
    <scope>NUCLEOTIDE SEQUENCE [LARGE SCALE GENOMIC DNA]</scope>
    <source>
        <strain evidence="1 2">P9</strain>
    </source>
</reference>
<dbReference type="STRING" id="889306.KP78_05530"/>
<dbReference type="Proteomes" id="UP000031938">
    <property type="component" value="Unassembled WGS sequence"/>
</dbReference>
<evidence type="ECO:0000313" key="1">
    <source>
        <dbReference type="EMBL" id="KIL52183.1"/>
    </source>
</evidence>